<keyword evidence="6" id="KW-1185">Reference proteome</keyword>
<keyword evidence="2" id="KW-1184">Jasmonic acid signaling pathway</keyword>
<comment type="subcellular location">
    <subcellularLocation>
        <location evidence="2">Nucleus</location>
    </subcellularLocation>
</comment>
<feature type="domain" description="Tify" evidence="4">
    <location>
        <begin position="116"/>
        <end position="151"/>
    </location>
</feature>
<organism evidence="5 6">
    <name type="scientific">Solanum stoloniferum</name>
    <dbReference type="NCBI Taxonomy" id="62892"/>
    <lineage>
        <taxon>Eukaryota</taxon>
        <taxon>Viridiplantae</taxon>
        <taxon>Streptophyta</taxon>
        <taxon>Embryophyta</taxon>
        <taxon>Tracheophyta</taxon>
        <taxon>Spermatophyta</taxon>
        <taxon>Magnoliopsida</taxon>
        <taxon>eudicotyledons</taxon>
        <taxon>Gunneridae</taxon>
        <taxon>Pentapetalae</taxon>
        <taxon>asterids</taxon>
        <taxon>lamiids</taxon>
        <taxon>Solanales</taxon>
        <taxon>Solanaceae</taxon>
        <taxon>Solanoideae</taxon>
        <taxon>Solaneae</taxon>
        <taxon>Solanum</taxon>
    </lineage>
</organism>
<evidence type="ECO:0000313" key="6">
    <source>
        <dbReference type="Proteomes" id="UP001627284"/>
    </source>
</evidence>
<comment type="caution">
    <text evidence="5">The sequence shown here is derived from an EMBL/GenBank/DDBJ whole genome shotgun (WGS) entry which is preliminary data.</text>
</comment>
<dbReference type="GO" id="GO:0031347">
    <property type="term" value="P:regulation of defense response"/>
    <property type="evidence" value="ECO:0007669"/>
    <property type="project" value="UniProtKB-UniRule"/>
</dbReference>
<evidence type="ECO:0000256" key="2">
    <source>
        <dbReference type="RuleBase" id="RU369065"/>
    </source>
</evidence>
<reference evidence="5 6" key="1">
    <citation type="submission" date="2024-05" db="EMBL/GenBank/DDBJ databases">
        <title>De novo assembly of an allotetraploid wild potato.</title>
        <authorList>
            <person name="Hosaka A.J."/>
        </authorList>
    </citation>
    <scope>NUCLEOTIDE SEQUENCE [LARGE SCALE GENOMIC DNA]</scope>
    <source>
        <tissue evidence="5">Young leaves</tissue>
    </source>
</reference>
<evidence type="ECO:0000256" key="1">
    <source>
        <dbReference type="ARBA" id="ARBA00008614"/>
    </source>
</evidence>
<feature type="region of interest" description="Disordered" evidence="3">
    <location>
        <begin position="182"/>
        <end position="216"/>
    </location>
</feature>
<dbReference type="SMART" id="SM00979">
    <property type="entry name" value="TIFY"/>
    <property type="match status" value="1"/>
</dbReference>
<dbReference type="PROSITE" id="PS51320">
    <property type="entry name" value="TIFY"/>
    <property type="match status" value="1"/>
</dbReference>
<feature type="compositionally biased region" description="Polar residues" evidence="3">
    <location>
        <begin position="186"/>
        <end position="212"/>
    </location>
</feature>
<dbReference type="PANTHER" id="PTHR33077:SF90">
    <property type="entry name" value="PROTEIN TIFY 7"/>
    <property type="match status" value="1"/>
</dbReference>
<name>A0ABD2RU83_9SOLN</name>
<dbReference type="Pfam" id="PF06200">
    <property type="entry name" value="tify"/>
    <property type="match status" value="1"/>
</dbReference>
<dbReference type="Proteomes" id="UP001627284">
    <property type="component" value="Unassembled WGS sequence"/>
</dbReference>
<dbReference type="GO" id="GO:0009611">
    <property type="term" value="P:response to wounding"/>
    <property type="evidence" value="ECO:0007669"/>
    <property type="project" value="UniProtKB-UniRule"/>
</dbReference>
<proteinExistence type="inferred from homology"/>
<dbReference type="AlphaFoldDB" id="A0ABD2RU83"/>
<keyword evidence="2" id="KW-0539">Nucleus</keyword>
<dbReference type="Pfam" id="PF09425">
    <property type="entry name" value="Jas_motif"/>
    <property type="match status" value="1"/>
</dbReference>
<protein>
    <recommendedName>
        <fullName evidence="2">Protein TIFY</fullName>
    </recommendedName>
    <alternativeName>
        <fullName evidence="2">Jasmonate ZIM domain-containing protein</fullName>
    </alternativeName>
</protein>
<comment type="similarity">
    <text evidence="1 2">Belongs to the TIFY/JAZ family.</text>
</comment>
<dbReference type="InterPro" id="IPR018467">
    <property type="entry name" value="CCT_CS"/>
</dbReference>
<dbReference type="PANTHER" id="PTHR33077">
    <property type="entry name" value="PROTEIN TIFY 4A-RELATED-RELATED"/>
    <property type="match status" value="1"/>
</dbReference>
<comment type="domain">
    <text evidence="2">The jas domain is required for interaction with COI1.</text>
</comment>
<comment type="function">
    <text evidence="2">Repressor of jasmonate responses.</text>
</comment>
<evidence type="ECO:0000256" key="3">
    <source>
        <dbReference type="SAM" id="MobiDB-lite"/>
    </source>
</evidence>
<evidence type="ECO:0000313" key="5">
    <source>
        <dbReference type="EMBL" id="KAL3335453.1"/>
    </source>
</evidence>
<dbReference type="GO" id="GO:0005634">
    <property type="term" value="C:nucleus"/>
    <property type="evidence" value="ECO:0007669"/>
    <property type="project" value="UniProtKB-SubCell"/>
</dbReference>
<dbReference type="InterPro" id="IPR040390">
    <property type="entry name" value="TIFY/JAZ"/>
</dbReference>
<dbReference type="EMBL" id="JBJKTR010000018">
    <property type="protein sequence ID" value="KAL3335453.1"/>
    <property type="molecule type" value="Genomic_DNA"/>
</dbReference>
<accession>A0ABD2RU83</accession>
<evidence type="ECO:0000259" key="4">
    <source>
        <dbReference type="PROSITE" id="PS51320"/>
    </source>
</evidence>
<dbReference type="InterPro" id="IPR010399">
    <property type="entry name" value="Tify_dom"/>
</dbReference>
<sequence>MERDFMGLTVKQEILEEPATDPAGSTCSAMQWSFSNKAHPQYHLSFKGQENNNNNNNNERKIGFESLASAGLVTITTSTELVDTIHRPYTTQIGAHHVPTRNGVVGTTELRGAPRTSPRPAQLTMFYAGSVCVYDNISPEKAEAIMLLAGNAPISTTIRNLPSLDHNNNNNTNETTIIRSMGVLKSPSNTTEVSKIVTSQESRQSPSHNLSAVPQARKASLARFLERRKERVVSASPYGNGKQSSQHMMNFTINSSGSSIPLPSTN</sequence>
<dbReference type="GO" id="GO:2000022">
    <property type="term" value="P:regulation of jasmonic acid mediated signaling pathway"/>
    <property type="evidence" value="ECO:0007669"/>
    <property type="project" value="UniProtKB-UniRule"/>
</dbReference>
<gene>
    <name evidence="5" type="ORF">AABB24_031596</name>
</gene>